<dbReference type="AlphaFoldDB" id="A0AAV0WGI4"/>
<dbReference type="EMBL" id="CARXXK010000002">
    <property type="protein sequence ID" value="CAI6354933.1"/>
    <property type="molecule type" value="Genomic_DNA"/>
</dbReference>
<keyword evidence="4 9" id="KW-0732">Signal</keyword>
<dbReference type="GO" id="GO:0098552">
    <property type="term" value="C:side of membrane"/>
    <property type="evidence" value="ECO:0007669"/>
    <property type="project" value="UniProtKB-KW"/>
</dbReference>
<evidence type="ECO:0000256" key="8">
    <source>
        <dbReference type="ARBA" id="ARBA00023288"/>
    </source>
</evidence>
<evidence type="ECO:0000256" key="6">
    <source>
        <dbReference type="ARBA" id="ARBA00023136"/>
    </source>
</evidence>
<comment type="caution">
    <text evidence="10">The sequence shown here is derived from an EMBL/GenBank/DDBJ whole genome shotgun (WGS) entry which is preliminary data.</text>
</comment>
<evidence type="ECO:0000256" key="5">
    <source>
        <dbReference type="ARBA" id="ARBA00022989"/>
    </source>
</evidence>
<dbReference type="Proteomes" id="UP001160148">
    <property type="component" value="Unassembled WGS sequence"/>
</dbReference>
<name>A0AAV0WGI4_9HEMI</name>
<dbReference type="Pfam" id="PF17064">
    <property type="entry name" value="QVR"/>
    <property type="match status" value="1"/>
</dbReference>
<reference evidence="10 11" key="1">
    <citation type="submission" date="2023-01" db="EMBL/GenBank/DDBJ databases">
        <authorList>
            <person name="Whitehead M."/>
        </authorList>
    </citation>
    <scope>NUCLEOTIDE SEQUENCE [LARGE SCALE GENOMIC DNA]</scope>
</reference>
<dbReference type="GO" id="GO:0032222">
    <property type="term" value="P:regulation of synaptic transmission, cholinergic"/>
    <property type="evidence" value="ECO:0007669"/>
    <property type="project" value="InterPro"/>
</dbReference>
<comment type="subcellular location">
    <subcellularLocation>
        <location evidence="1">Membrane</location>
        <topology evidence="1">Lipid-anchor</topology>
        <topology evidence="1">GPI-anchor</topology>
    </subcellularLocation>
</comment>
<feature type="signal peptide" evidence="9">
    <location>
        <begin position="1"/>
        <end position="24"/>
    </location>
</feature>
<keyword evidence="5" id="KW-1133">Transmembrane helix</keyword>
<evidence type="ECO:0000313" key="11">
    <source>
        <dbReference type="Proteomes" id="UP001160148"/>
    </source>
</evidence>
<organism evidence="10 11">
    <name type="scientific">Macrosiphum euphorbiae</name>
    <name type="common">potato aphid</name>
    <dbReference type="NCBI Taxonomy" id="13131"/>
    <lineage>
        <taxon>Eukaryota</taxon>
        <taxon>Metazoa</taxon>
        <taxon>Ecdysozoa</taxon>
        <taxon>Arthropoda</taxon>
        <taxon>Hexapoda</taxon>
        <taxon>Insecta</taxon>
        <taxon>Pterygota</taxon>
        <taxon>Neoptera</taxon>
        <taxon>Paraneoptera</taxon>
        <taxon>Hemiptera</taxon>
        <taxon>Sternorrhyncha</taxon>
        <taxon>Aphidomorpha</taxon>
        <taxon>Aphidoidea</taxon>
        <taxon>Aphididae</taxon>
        <taxon>Macrosiphini</taxon>
        <taxon>Macrosiphum</taxon>
    </lineage>
</organism>
<dbReference type="CDD" id="cd23590">
    <property type="entry name" value="TFP_LU_ECD_Bou"/>
    <property type="match status" value="1"/>
</dbReference>
<feature type="chain" id="PRO_5043785092" description="Protein sleepless" evidence="9">
    <location>
        <begin position="25"/>
        <end position="141"/>
    </location>
</feature>
<dbReference type="InterPro" id="IPR031424">
    <property type="entry name" value="QVR-like"/>
</dbReference>
<accession>A0AAV0WGI4</accession>
<protein>
    <recommendedName>
        <fullName evidence="12">Protein sleepless</fullName>
    </recommendedName>
</protein>
<evidence type="ECO:0000256" key="7">
    <source>
        <dbReference type="ARBA" id="ARBA00023180"/>
    </source>
</evidence>
<evidence type="ECO:0000256" key="9">
    <source>
        <dbReference type="SAM" id="SignalP"/>
    </source>
</evidence>
<dbReference type="GO" id="GO:0030431">
    <property type="term" value="P:sleep"/>
    <property type="evidence" value="ECO:0007669"/>
    <property type="project" value="InterPro"/>
</dbReference>
<dbReference type="PANTHER" id="PTHR33562:SF18">
    <property type="entry name" value="BOUDIN-RELATED"/>
    <property type="match status" value="1"/>
</dbReference>
<dbReference type="InterPro" id="IPR050975">
    <property type="entry name" value="Sleep_regulator"/>
</dbReference>
<keyword evidence="2" id="KW-0336">GPI-anchor</keyword>
<evidence type="ECO:0000256" key="2">
    <source>
        <dbReference type="ARBA" id="ARBA00022622"/>
    </source>
</evidence>
<keyword evidence="11" id="KW-1185">Reference proteome</keyword>
<evidence type="ECO:0000256" key="1">
    <source>
        <dbReference type="ARBA" id="ARBA00004589"/>
    </source>
</evidence>
<dbReference type="PANTHER" id="PTHR33562">
    <property type="entry name" value="ATILLA, ISOFORM B-RELATED-RELATED"/>
    <property type="match status" value="1"/>
</dbReference>
<gene>
    <name evidence="10" type="ORF">MEUPH1_LOCUS10852</name>
</gene>
<evidence type="ECO:0000256" key="4">
    <source>
        <dbReference type="ARBA" id="ARBA00022729"/>
    </source>
</evidence>
<evidence type="ECO:0000313" key="10">
    <source>
        <dbReference type="EMBL" id="CAI6354933.1"/>
    </source>
</evidence>
<keyword evidence="3" id="KW-0812">Transmembrane</keyword>
<keyword evidence="7" id="KW-0325">Glycoprotein</keyword>
<evidence type="ECO:0000256" key="3">
    <source>
        <dbReference type="ARBA" id="ARBA00022692"/>
    </source>
</evidence>
<keyword evidence="6" id="KW-0472">Membrane</keyword>
<proteinExistence type="predicted"/>
<sequence length="141" mass="15964">MVNSNTFFLLVLIAFISTIRSAVSISCFQCNSTDINHQFLCTENMEDSDSLRPQPCTSINDAAYCVTLIGLHSGGLGVTRYCSSHNLGNYCNYYKRPGDVVEYRTCIYTCDSDGCNGPKELTLFRYLKNLSIFQWFRNLSF</sequence>
<keyword evidence="8" id="KW-0449">Lipoprotein</keyword>
<evidence type="ECO:0008006" key="12">
    <source>
        <dbReference type="Google" id="ProtNLM"/>
    </source>
</evidence>